<gene>
    <name evidence="2" type="ORF">EVJ58_g965</name>
</gene>
<reference evidence="2 3" key="1">
    <citation type="submission" date="2019-01" db="EMBL/GenBank/DDBJ databases">
        <title>Genome sequencing of the rare red list fungi Fomitopsis rosea.</title>
        <authorList>
            <person name="Buettner E."/>
            <person name="Kellner H."/>
        </authorList>
    </citation>
    <scope>NUCLEOTIDE SEQUENCE [LARGE SCALE GENOMIC DNA]</scope>
    <source>
        <strain evidence="2 3">DSM 105464</strain>
    </source>
</reference>
<comment type="caution">
    <text evidence="2">The sequence shown here is derived from an EMBL/GenBank/DDBJ whole genome shotgun (WGS) entry which is preliminary data.</text>
</comment>
<feature type="region of interest" description="Disordered" evidence="1">
    <location>
        <begin position="179"/>
        <end position="211"/>
    </location>
</feature>
<dbReference type="AlphaFoldDB" id="A0A4Y9Z594"/>
<organism evidence="2 3">
    <name type="scientific">Rhodofomes roseus</name>
    <dbReference type="NCBI Taxonomy" id="34475"/>
    <lineage>
        <taxon>Eukaryota</taxon>
        <taxon>Fungi</taxon>
        <taxon>Dikarya</taxon>
        <taxon>Basidiomycota</taxon>
        <taxon>Agaricomycotina</taxon>
        <taxon>Agaricomycetes</taxon>
        <taxon>Polyporales</taxon>
        <taxon>Rhodofomes</taxon>
    </lineage>
</organism>
<sequence length="211" mass="23426">MPKAKPDSRRKAPRMVSFRAERQLLPLPNLQLPHDPADALEVRVQRQPAIGEGEGLTWIVDEQPRIRLGKDQHITLIIGDTRSGVGRITHVTDMRRHWVTWTVDGGPKKCSLRVPVPWALLSDLEGLAHTRHYPSLPPLPAPHPIYRNNPLITRSTTTPYEFDIKTNTHDAVAEALNKITGNPGNEEAQAEEDGTNKGKKGVSEGSTTRDG</sequence>
<proteinExistence type="predicted"/>
<protein>
    <submittedName>
        <fullName evidence="2">Uncharacterized protein</fullName>
    </submittedName>
</protein>
<evidence type="ECO:0000313" key="3">
    <source>
        <dbReference type="Proteomes" id="UP000298390"/>
    </source>
</evidence>
<dbReference type="EMBL" id="SEKV01000029">
    <property type="protein sequence ID" value="TFY68499.1"/>
    <property type="molecule type" value="Genomic_DNA"/>
</dbReference>
<evidence type="ECO:0000313" key="2">
    <source>
        <dbReference type="EMBL" id="TFY68499.1"/>
    </source>
</evidence>
<evidence type="ECO:0000256" key="1">
    <source>
        <dbReference type="SAM" id="MobiDB-lite"/>
    </source>
</evidence>
<dbReference type="Proteomes" id="UP000298390">
    <property type="component" value="Unassembled WGS sequence"/>
</dbReference>
<accession>A0A4Y9Z594</accession>
<name>A0A4Y9Z594_9APHY</name>